<dbReference type="Proteomes" id="UP001519332">
    <property type="component" value="Unassembled WGS sequence"/>
</dbReference>
<evidence type="ECO:0000313" key="3">
    <source>
        <dbReference type="EMBL" id="MBP2328482.1"/>
    </source>
</evidence>
<feature type="transmembrane region" description="Helical" evidence="2">
    <location>
        <begin position="50"/>
        <end position="71"/>
    </location>
</feature>
<evidence type="ECO:0000256" key="1">
    <source>
        <dbReference type="SAM" id="MobiDB-lite"/>
    </source>
</evidence>
<keyword evidence="2" id="KW-1133">Transmembrane helix</keyword>
<evidence type="ECO:0000256" key="2">
    <source>
        <dbReference type="SAM" id="Phobius"/>
    </source>
</evidence>
<gene>
    <name evidence="3" type="ORF">JOF56_008867</name>
</gene>
<reference evidence="3 4" key="1">
    <citation type="submission" date="2021-03" db="EMBL/GenBank/DDBJ databases">
        <title>Sequencing the genomes of 1000 actinobacteria strains.</title>
        <authorList>
            <person name="Klenk H.-P."/>
        </authorList>
    </citation>
    <scope>NUCLEOTIDE SEQUENCE [LARGE SCALE GENOMIC DNA]</scope>
    <source>
        <strain evidence="3 4">DSM 46670</strain>
    </source>
</reference>
<keyword evidence="2" id="KW-0472">Membrane</keyword>
<name>A0ABS4TVQ3_9PSEU</name>
<evidence type="ECO:0000313" key="4">
    <source>
        <dbReference type="Proteomes" id="UP001519332"/>
    </source>
</evidence>
<keyword evidence="2" id="KW-0812">Transmembrane</keyword>
<comment type="caution">
    <text evidence="3">The sequence shown here is derived from an EMBL/GenBank/DDBJ whole genome shotgun (WGS) entry which is preliminary data.</text>
</comment>
<keyword evidence="4" id="KW-1185">Reference proteome</keyword>
<feature type="region of interest" description="Disordered" evidence="1">
    <location>
        <begin position="94"/>
        <end position="125"/>
    </location>
</feature>
<feature type="compositionally biased region" description="Pro residues" evidence="1">
    <location>
        <begin position="109"/>
        <end position="121"/>
    </location>
</feature>
<protein>
    <submittedName>
        <fullName evidence="3">Uncharacterized protein</fullName>
    </submittedName>
</protein>
<sequence>MCEELTTSTEHEEARALLTRVVAAGPARGTDTAPLLRTLRRRYIWQRGTVAGVVALSVVGAVSGAMVLAGLSRTPQAPVLPAASSSAGAPPSCFVESVAGAGDGQTPQPVSPSTPPPPCPRPEWTIDDRARALTAALDAAKDRFLSEGMTVTEVFQNKGKPAQKPFEFLKQTYLLDVEYTANAYIGDGKGTRAVVDQTHAQFSAEFLETWVDAVRPDGTEFHLRRLSVSSDHTS</sequence>
<accession>A0ABS4TVQ3</accession>
<dbReference type="EMBL" id="JAGINW010000001">
    <property type="protein sequence ID" value="MBP2328482.1"/>
    <property type="molecule type" value="Genomic_DNA"/>
</dbReference>
<proteinExistence type="predicted"/>
<organism evidence="3 4">
    <name type="scientific">Kibdelosporangium banguiense</name>
    <dbReference type="NCBI Taxonomy" id="1365924"/>
    <lineage>
        <taxon>Bacteria</taxon>
        <taxon>Bacillati</taxon>
        <taxon>Actinomycetota</taxon>
        <taxon>Actinomycetes</taxon>
        <taxon>Pseudonocardiales</taxon>
        <taxon>Pseudonocardiaceae</taxon>
        <taxon>Kibdelosporangium</taxon>
    </lineage>
</organism>